<organism evidence="2 3">
    <name type="scientific">Stylonychia lemnae</name>
    <name type="common">Ciliate</name>
    <dbReference type="NCBI Taxonomy" id="5949"/>
    <lineage>
        <taxon>Eukaryota</taxon>
        <taxon>Sar</taxon>
        <taxon>Alveolata</taxon>
        <taxon>Ciliophora</taxon>
        <taxon>Intramacronucleata</taxon>
        <taxon>Spirotrichea</taxon>
        <taxon>Stichotrichia</taxon>
        <taxon>Sporadotrichida</taxon>
        <taxon>Oxytrichidae</taxon>
        <taxon>Stylonychinae</taxon>
        <taxon>Stylonychia</taxon>
    </lineage>
</organism>
<feature type="transmembrane region" description="Helical" evidence="1">
    <location>
        <begin position="36"/>
        <end position="57"/>
    </location>
</feature>
<feature type="transmembrane region" description="Helical" evidence="1">
    <location>
        <begin position="78"/>
        <end position="94"/>
    </location>
</feature>
<name>A0A077ZPK6_STYLE</name>
<evidence type="ECO:0000313" key="3">
    <source>
        <dbReference type="Proteomes" id="UP000039865"/>
    </source>
</evidence>
<keyword evidence="1" id="KW-1133">Transmembrane helix</keyword>
<accession>A0A077ZPK6</accession>
<keyword evidence="1" id="KW-0812">Transmembrane</keyword>
<sequence>MKPPTYAIEFAFITANLFFLKLYSENAYITTSYFSILIPMMAFFVITLLGNLLKFIQFMHIEDQVDDGSILTRKQAKLLIKVFINLMSYFGLYFMSGQLDLYVKTSDDFDKIQILPAAIAIEVAFILQIYQNYKTRKLIIERSAKTSDDLEHGVGASLFSSTGLTTLFNAMTQTTTTLCANGQCFTIYSNTIASNLAAFGVSMTAITTYLVPLCFLLLSYSVWTLYREKRSCFYKPFLLGLTGATLICLDNFILGERLNLQNIPSWAGNAFLIIATIWAGRDSSKEKNTPFGNWE</sequence>
<reference evidence="2 3" key="1">
    <citation type="submission" date="2014-06" db="EMBL/GenBank/DDBJ databases">
        <authorList>
            <person name="Swart Estienne"/>
        </authorList>
    </citation>
    <scope>NUCLEOTIDE SEQUENCE [LARGE SCALE GENOMIC DNA]</scope>
    <source>
        <strain evidence="2 3">130c</strain>
    </source>
</reference>
<dbReference type="EMBL" id="CCKQ01000334">
    <property type="protein sequence ID" value="CDW71394.1"/>
    <property type="molecule type" value="Genomic_DNA"/>
</dbReference>
<dbReference type="Proteomes" id="UP000039865">
    <property type="component" value="Unassembled WGS sequence"/>
</dbReference>
<keyword evidence="3" id="KW-1185">Reference proteome</keyword>
<keyword evidence="1" id="KW-0472">Membrane</keyword>
<feature type="transmembrane region" description="Helical" evidence="1">
    <location>
        <begin position="232"/>
        <end position="254"/>
    </location>
</feature>
<feature type="transmembrane region" description="Helical" evidence="1">
    <location>
        <begin position="154"/>
        <end position="172"/>
    </location>
</feature>
<protein>
    <submittedName>
        <fullName evidence="2">Uncharacterized protein</fullName>
    </submittedName>
</protein>
<evidence type="ECO:0000256" key="1">
    <source>
        <dbReference type="SAM" id="Phobius"/>
    </source>
</evidence>
<feature type="transmembrane region" description="Helical" evidence="1">
    <location>
        <begin position="192"/>
        <end position="220"/>
    </location>
</feature>
<evidence type="ECO:0000313" key="2">
    <source>
        <dbReference type="EMBL" id="CDW71394.1"/>
    </source>
</evidence>
<gene>
    <name evidence="2" type="primary">Contig8391.g8949</name>
    <name evidence="2" type="ORF">STYLEM_337</name>
</gene>
<feature type="transmembrane region" description="Helical" evidence="1">
    <location>
        <begin position="260"/>
        <end position="279"/>
    </location>
</feature>
<proteinExistence type="predicted"/>
<dbReference type="AlphaFoldDB" id="A0A077ZPK6"/>
<feature type="transmembrane region" description="Helical" evidence="1">
    <location>
        <begin position="114"/>
        <end position="133"/>
    </location>
</feature>
<dbReference type="InParanoid" id="A0A077ZPK6"/>